<keyword evidence="2 3" id="KW-0175">Coiled coil</keyword>
<dbReference type="EMBL" id="DXEX01000186">
    <property type="protein sequence ID" value="HIX59757.1"/>
    <property type="molecule type" value="Genomic_DNA"/>
</dbReference>
<proteinExistence type="predicted"/>
<feature type="coiled-coil region" evidence="3">
    <location>
        <begin position="426"/>
        <end position="453"/>
    </location>
</feature>
<feature type="region of interest" description="Disordered" evidence="4">
    <location>
        <begin position="126"/>
        <end position="175"/>
    </location>
</feature>
<dbReference type="PANTHER" id="PTHR32347:SF14">
    <property type="entry name" value="EFFLUX SYSTEM COMPONENT YKNX-RELATED"/>
    <property type="match status" value="1"/>
</dbReference>
<feature type="compositionally biased region" description="Acidic residues" evidence="4">
    <location>
        <begin position="393"/>
        <end position="414"/>
    </location>
</feature>
<evidence type="ECO:0000313" key="6">
    <source>
        <dbReference type="Proteomes" id="UP000886817"/>
    </source>
</evidence>
<dbReference type="Proteomes" id="UP000886817">
    <property type="component" value="Unassembled WGS sequence"/>
</dbReference>
<feature type="compositionally biased region" description="Acidic residues" evidence="4">
    <location>
        <begin position="219"/>
        <end position="236"/>
    </location>
</feature>
<sequence length="661" mass="72517">MSRKKIIISVISVLLVCSLVAGGIVVARNANAEKVLVIPVSDISMSWYSGESMEGQISANVTQKVTLEKDSIIENTYVGVGDHVRRGDKLLSFDMTLKEMELEIAVLTRQQQQQNLKKAQDRLTSLKNGGPIEENTGTDAVVTPGSVYSNDADEDSDTSEDNEIFPDDLDTTEEPGSLAITNAEGTKSTSIAVGWAGLFGGNSYTVAASFPSLISFEAETEDEPDTGAEEIPDEPEQGFTVEEPPAELEEDRDPVEDENGNLFYKVLTTIEERHSGSGTKEDPYVFLCSSEAGRVIVMGSFLNEAAGYDAEGVEQLSEDGFWFRLEFHEEDTWSTEDQGETSLTGYYVRNGGLLTNPVDPEEETVYEMNGAISPGFDLDPEQVVTPTPTPEPENPDDFFDDGYYDDGYYDDGDDGQGTTLTREEAIKQQERQVSELELQIRASNIKISRLQRELEKKTVTSTVNGVVKSMGDPVTGNYSGDAFMVIESDGGYYVEGNISELMLDTLNVGDMVTCTSYETGNVFQAEITEVSEYPADSGSYYGSGNTNSSYYPFVAAVQEDVELSNGEGVNITLDNLQSQDLNSIDLPQAFVRSENGQYYVYKDENGRLKRQIVEARVSTDGYTIQILSGLTHDDKVAFPYGNDIKDGSKTKEGTMDELYGY</sequence>
<evidence type="ECO:0000256" key="1">
    <source>
        <dbReference type="ARBA" id="ARBA00004196"/>
    </source>
</evidence>
<evidence type="ECO:0000256" key="4">
    <source>
        <dbReference type="SAM" id="MobiDB-lite"/>
    </source>
</evidence>
<accession>A0A9D1WJ46</accession>
<reference evidence="5" key="1">
    <citation type="journal article" date="2021" name="PeerJ">
        <title>Extensive microbial diversity within the chicken gut microbiome revealed by metagenomics and culture.</title>
        <authorList>
            <person name="Gilroy R."/>
            <person name="Ravi A."/>
            <person name="Getino M."/>
            <person name="Pursley I."/>
            <person name="Horton D.L."/>
            <person name="Alikhan N.F."/>
            <person name="Baker D."/>
            <person name="Gharbi K."/>
            <person name="Hall N."/>
            <person name="Watson M."/>
            <person name="Adriaenssens E.M."/>
            <person name="Foster-Nyarko E."/>
            <person name="Jarju S."/>
            <person name="Secka A."/>
            <person name="Antonio M."/>
            <person name="Oren A."/>
            <person name="Chaudhuri R.R."/>
            <person name="La Ragione R."/>
            <person name="Hildebrand F."/>
            <person name="Pallen M.J."/>
        </authorList>
    </citation>
    <scope>NUCLEOTIDE SEQUENCE</scope>
    <source>
        <strain evidence="5">ChiSjej1B19-8411</strain>
    </source>
</reference>
<reference evidence="5" key="2">
    <citation type="submission" date="2021-04" db="EMBL/GenBank/DDBJ databases">
        <authorList>
            <person name="Gilroy R."/>
        </authorList>
    </citation>
    <scope>NUCLEOTIDE SEQUENCE</scope>
    <source>
        <strain evidence="5">ChiSjej1B19-8411</strain>
    </source>
</reference>
<protein>
    <submittedName>
        <fullName evidence="5">Uncharacterized protein</fullName>
    </submittedName>
</protein>
<organism evidence="5 6">
    <name type="scientific">Candidatus Blautia gallistercoris</name>
    <dbReference type="NCBI Taxonomy" id="2838490"/>
    <lineage>
        <taxon>Bacteria</taxon>
        <taxon>Bacillati</taxon>
        <taxon>Bacillota</taxon>
        <taxon>Clostridia</taxon>
        <taxon>Lachnospirales</taxon>
        <taxon>Lachnospiraceae</taxon>
        <taxon>Blautia</taxon>
    </lineage>
</organism>
<gene>
    <name evidence="5" type="ORF">IAA45_08595</name>
</gene>
<dbReference type="InterPro" id="IPR050465">
    <property type="entry name" value="UPF0194_transport"/>
</dbReference>
<dbReference type="Gene3D" id="2.40.420.20">
    <property type="match status" value="1"/>
</dbReference>
<feature type="region of interest" description="Disordered" evidence="4">
    <location>
        <begin position="385"/>
        <end position="416"/>
    </location>
</feature>
<dbReference type="PANTHER" id="PTHR32347">
    <property type="entry name" value="EFFLUX SYSTEM COMPONENT YKNX-RELATED"/>
    <property type="match status" value="1"/>
</dbReference>
<feature type="region of interest" description="Disordered" evidence="4">
    <location>
        <begin position="219"/>
        <end position="256"/>
    </location>
</feature>
<comment type="subcellular location">
    <subcellularLocation>
        <location evidence="1">Cell envelope</location>
    </subcellularLocation>
</comment>
<dbReference type="GO" id="GO:0030313">
    <property type="term" value="C:cell envelope"/>
    <property type="evidence" value="ECO:0007669"/>
    <property type="project" value="UniProtKB-SubCell"/>
</dbReference>
<name>A0A9D1WJ46_9FIRM</name>
<feature type="compositionally biased region" description="Acidic residues" evidence="4">
    <location>
        <begin position="244"/>
        <end position="256"/>
    </location>
</feature>
<feature type="compositionally biased region" description="Acidic residues" evidence="4">
    <location>
        <begin position="151"/>
        <end position="173"/>
    </location>
</feature>
<evidence type="ECO:0000313" key="5">
    <source>
        <dbReference type="EMBL" id="HIX59757.1"/>
    </source>
</evidence>
<evidence type="ECO:0000256" key="2">
    <source>
        <dbReference type="ARBA" id="ARBA00023054"/>
    </source>
</evidence>
<evidence type="ECO:0000256" key="3">
    <source>
        <dbReference type="SAM" id="Coils"/>
    </source>
</evidence>
<comment type="caution">
    <text evidence="5">The sequence shown here is derived from an EMBL/GenBank/DDBJ whole genome shotgun (WGS) entry which is preliminary data.</text>
</comment>
<dbReference type="AlphaFoldDB" id="A0A9D1WJ46"/>